<dbReference type="RefSeq" id="WP_246113874.1">
    <property type="nucleotide sequence ID" value="NZ_VBZC01000037.1"/>
</dbReference>
<keyword evidence="1" id="KW-0304">Gas vesicle</keyword>
<comment type="caution">
    <text evidence="5">The sequence shown here is derived from an EMBL/GenBank/DDBJ whole genome shotgun (WGS) entry which is preliminary data.</text>
</comment>
<feature type="region of interest" description="Disordered" evidence="4">
    <location>
        <begin position="166"/>
        <end position="210"/>
    </location>
</feature>
<feature type="compositionally biased region" description="Low complexity" evidence="4">
    <location>
        <begin position="180"/>
        <end position="194"/>
    </location>
</feature>
<dbReference type="Proteomes" id="UP000305906">
    <property type="component" value="Unassembled WGS sequence"/>
</dbReference>
<evidence type="ECO:0000256" key="4">
    <source>
        <dbReference type="SAM" id="MobiDB-lite"/>
    </source>
</evidence>
<dbReference type="InterPro" id="IPR009430">
    <property type="entry name" value="GvpL/GvpF"/>
</dbReference>
<protein>
    <submittedName>
        <fullName evidence="5">Gas vesicle protein</fullName>
    </submittedName>
</protein>
<keyword evidence="6" id="KW-1185">Reference proteome</keyword>
<evidence type="ECO:0000256" key="1">
    <source>
        <dbReference type="ARBA" id="ARBA00022987"/>
    </source>
</evidence>
<evidence type="ECO:0000313" key="5">
    <source>
        <dbReference type="EMBL" id="TLS42704.1"/>
    </source>
</evidence>
<accession>A0A5R9FQ96</accession>
<comment type="similarity">
    <text evidence="3">Belongs to the gas vesicle GvpF/GvpL family.</text>
</comment>
<comment type="subcellular location">
    <subcellularLocation>
        <location evidence="2">Gas vesicle</location>
    </subcellularLocation>
</comment>
<evidence type="ECO:0000313" key="6">
    <source>
        <dbReference type="Proteomes" id="UP000305906"/>
    </source>
</evidence>
<dbReference type="PANTHER" id="PTHR36852:SF1">
    <property type="entry name" value="PROTEIN GVPL 2"/>
    <property type="match status" value="1"/>
</dbReference>
<feature type="non-terminal residue" evidence="5">
    <location>
        <position position="210"/>
    </location>
</feature>
<name>A0A5R9FQ96_9ACTN</name>
<evidence type="ECO:0000256" key="3">
    <source>
        <dbReference type="ARBA" id="ARBA00035643"/>
    </source>
</evidence>
<dbReference type="PANTHER" id="PTHR36852">
    <property type="entry name" value="PROTEIN GVPL 2"/>
    <property type="match status" value="1"/>
</dbReference>
<dbReference type="Pfam" id="PF06386">
    <property type="entry name" value="GvpL_GvpF"/>
    <property type="match status" value="1"/>
</dbReference>
<dbReference type="EMBL" id="VBZC01000037">
    <property type="protein sequence ID" value="TLS42704.1"/>
    <property type="molecule type" value="Genomic_DNA"/>
</dbReference>
<reference evidence="5 6" key="1">
    <citation type="submission" date="2019-05" db="EMBL/GenBank/DDBJ databases">
        <title>Streptomyces sp. NEAU-C151, a novel actinomycete isolated from soil.</title>
        <authorList>
            <person name="Han L."/>
            <person name="Jiang H."/>
        </authorList>
    </citation>
    <scope>NUCLEOTIDE SEQUENCE [LARGE SCALE GENOMIC DNA]</scope>
    <source>
        <strain evidence="5 6">NEAU-C151</strain>
    </source>
</reference>
<organism evidence="5 6">
    <name type="scientific">Streptomyces montanus</name>
    <dbReference type="NCBI Taxonomy" id="2580423"/>
    <lineage>
        <taxon>Bacteria</taxon>
        <taxon>Bacillati</taxon>
        <taxon>Actinomycetota</taxon>
        <taxon>Actinomycetes</taxon>
        <taxon>Kitasatosporales</taxon>
        <taxon>Streptomycetaceae</taxon>
        <taxon>Streptomyces</taxon>
    </lineage>
</organism>
<dbReference type="GO" id="GO:0031412">
    <property type="term" value="P:gas vesicle organization"/>
    <property type="evidence" value="ECO:0007669"/>
    <property type="project" value="InterPro"/>
</dbReference>
<proteinExistence type="inferred from homology"/>
<gene>
    <name evidence="5" type="ORF">FE633_29020</name>
</gene>
<evidence type="ECO:0000256" key="2">
    <source>
        <dbReference type="ARBA" id="ARBA00035108"/>
    </source>
</evidence>
<sequence>MTNTTDTTDAMDAVGTTRTTGTTGTTGTDIVYAYAVLRRTSEAAEAVAGLRGVAGERIRLLGSADPSSELAAAVGPVPAADFDEQPLKAHLEDLRWLESTARAHHAVVAALAGLGATVLPLRLATVYLDEDRVRQTLDDRRDDFLPLLDRLTGHVELGVKVYAAPDAASPDPRPGPDPAAAPAADLNPGRAYLAGRRRMRRTAEDAWQAA</sequence>
<feature type="region of interest" description="Disordered" evidence="4">
    <location>
        <begin position="1"/>
        <end position="21"/>
    </location>
</feature>
<dbReference type="AlphaFoldDB" id="A0A5R9FQ96"/>
<dbReference type="GO" id="GO:0031411">
    <property type="term" value="C:gas vesicle"/>
    <property type="evidence" value="ECO:0007669"/>
    <property type="project" value="UniProtKB-SubCell"/>
</dbReference>